<dbReference type="PANTHER" id="PTHR42852">
    <property type="entry name" value="THIOL:DISULFIDE INTERCHANGE PROTEIN DSBE"/>
    <property type="match status" value="1"/>
</dbReference>
<dbReference type="PANTHER" id="PTHR42852:SF17">
    <property type="entry name" value="THIOREDOXIN-LIKE PROTEIN HI_1115"/>
    <property type="match status" value="1"/>
</dbReference>
<dbReference type="SUPFAM" id="SSF52833">
    <property type="entry name" value="Thioredoxin-like"/>
    <property type="match status" value="1"/>
</dbReference>
<evidence type="ECO:0000313" key="3">
    <source>
        <dbReference type="EMBL" id="SKC11646.1"/>
    </source>
</evidence>
<name>A0A1T5GTC2_9FLAO</name>
<dbReference type="InterPro" id="IPR050553">
    <property type="entry name" value="Thioredoxin_ResA/DsbE_sf"/>
</dbReference>
<dbReference type="GO" id="GO:0016491">
    <property type="term" value="F:oxidoreductase activity"/>
    <property type="evidence" value="ECO:0007669"/>
    <property type="project" value="InterPro"/>
</dbReference>
<keyword evidence="1" id="KW-1133">Transmembrane helix</keyword>
<dbReference type="CDD" id="cd02966">
    <property type="entry name" value="TlpA_like_family"/>
    <property type="match status" value="1"/>
</dbReference>
<sequence length="185" mass="21081">MKKFLKAVGIIFLILIGFVILIQFVGFNIGSVHIGKAKNDLRAEKINTFENSNFQNEILNSDKLTCINIWATWCVPCVEEMPELNKIKAEFESKNVQFASLSIDTDSAKLQKFIDSKKFHFEDLTLVNVKYKNAILNFLEKKPLNFENTTQAIPLTYLVKNGKVIHKIEGGTDATELRKLINENL</sequence>
<feature type="domain" description="Thioredoxin" evidence="2">
    <location>
        <begin position="32"/>
        <end position="185"/>
    </location>
</feature>
<dbReference type="STRING" id="619805.SAMN05660477_03126"/>
<dbReference type="Pfam" id="PF08534">
    <property type="entry name" value="Redoxin"/>
    <property type="match status" value="1"/>
</dbReference>
<dbReference type="EMBL" id="FUYZ01000019">
    <property type="protein sequence ID" value="SKC11646.1"/>
    <property type="molecule type" value="Genomic_DNA"/>
</dbReference>
<dbReference type="AlphaFoldDB" id="A0A1T5GTC2"/>
<keyword evidence="1" id="KW-0472">Membrane</keyword>
<feature type="transmembrane region" description="Helical" evidence="1">
    <location>
        <begin position="7"/>
        <end position="29"/>
    </location>
</feature>
<dbReference type="PROSITE" id="PS51352">
    <property type="entry name" value="THIOREDOXIN_2"/>
    <property type="match status" value="1"/>
</dbReference>
<dbReference type="Proteomes" id="UP000191112">
    <property type="component" value="Unassembled WGS sequence"/>
</dbReference>
<proteinExistence type="predicted"/>
<organism evidence="3 4">
    <name type="scientific">Soonwooa buanensis</name>
    <dbReference type="NCBI Taxonomy" id="619805"/>
    <lineage>
        <taxon>Bacteria</taxon>
        <taxon>Pseudomonadati</taxon>
        <taxon>Bacteroidota</taxon>
        <taxon>Flavobacteriia</taxon>
        <taxon>Flavobacteriales</taxon>
        <taxon>Weeksellaceae</taxon>
        <taxon>Chryseobacterium group</taxon>
        <taxon>Soonwooa</taxon>
    </lineage>
</organism>
<gene>
    <name evidence="3" type="ORF">SAMN05660477_03126</name>
</gene>
<evidence type="ECO:0000256" key="1">
    <source>
        <dbReference type="SAM" id="Phobius"/>
    </source>
</evidence>
<dbReference type="InterPro" id="IPR013766">
    <property type="entry name" value="Thioredoxin_domain"/>
</dbReference>
<accession>A0A1T5GTC2</accession>
<dbReference type="Gene3D" id="3.40.30.10">
    <property type="entry name" value="Glutaredoxin"/>
    <property type="match status" value="1"/>
</dbReference>
<keyword evidence="4" id="KW-1185">Reference proteome</keyword>
<dbReference type="OrthoDB" id="9815205at2"/>
<evidence type="ECO:0000313" key="4">
    <source>
        <dbReference type="Proteomes" id="UP000191112"/>
    </source>
</evidence>
<dbReference type="InterPro" id="IPR013740">
    <property type="entry name" value="Redoxin"/>
</dbReference>
<evidence type="ECO:0000259" key="2">
    <source>
        <dbReference type="PROSITE" id="PS51352"/>
    </source>
</evidence>
<reference evidence="3 4" key="1">
    <citation type="submission" date="2017-02" db="EMBL/GenBank/DDBJ databases">
        <authorList>
            <person name="Peterson S.W."/>
        </authorList>
    </citation>
    <scope>NUCLEOTIDE SEQUENCE [LARGE SCALE GENOMIC DNA]</scope>
    <source>
        <strain evidence="3 4">DSM 22323</strain>
    </source>
</reference>
<dbReference type="RefSeq" id="WP_144038410.1">
    <property type="nucleotide sequence ID" value="NZ_FUYZ01000019.1"/>
</dbReference>
<keyword evidence="1" id="KW-0812">Transmembrane</keyword>
<dbReference type="InterPro" id="IPR036249">
    <property type="entry name" value="Thioredoxin-like_sf"/>
</dbReference>
<protein>
    <submittedName>
        <fullName evidence="3">AhpC/TSA family protein</fullName>
    </submittedName>
</protein>